<reference evidence="1 2" key="1">
    <citation type="journal article" date="2009" name="Nature">
        <title>The Sorghum bicolor genome and the diversification of grasses.</title>
        <authorList>
            <person name="Paterson A.H."/>
            <person name="Bowers J.E."/>
            <person name="Bruggmann R."/>
            <person name="Dubchak I."/>
            <person name="Grimwood J."/>
            <person name="Gundlach H."/>
            <person name="Haberer G."/>
            <person name="Hellsten U."/>
            <person name="Mitros T."/>
            <person name="Poliakov A."/>
            <person name="Schmutz J."/>
            <person name="Spannagl M."/>
            <person name="Tang H."/>
            <person name="Wang X."/>
            <person name="Wicker T."/>
            <person name="Bharti A.K."/>
            <person name="Chapman J."/>
            <person name="Feltus F.A."/>
            <person name="Gowik U."/>
            <person name="Grigoriev I.V."/>
            <person name="Lyons E."/>
            <person name="Maher C.A."/>
            <person name="Martis M."/>
            <person name="Narechania A."/>
            <person name="Otillar R.P."/>
            <person name="Penning B.W."/>
            <person name="Salamov A.A."/>
            <person name="Wang Y."/>
            <person name="Zhang L."/>
            <person name="Carpita N.C."/>
            <person name="Freeling M."/>
            <person name="Gingle A.R."/>
            <person name="Hash C.T."/>
            <person name="Keller B."/>
            <person name="Klein P."/>
            <person name="Kresovich S."/>
            <person name="McCann M.C."/>
            <person name="Ming R."/>
            <person name="Peterson D.G."/>
            <person name="Mehboob-ur-Rahman"/>
            <person name="Ware D."/>
            <person name="Westhoff P."/>
            <person name="Mayer K.F."/>
            <person name="Messing J."/>
            <person name="Rokhsar D.S."/>
        </authorList>
    </citation>
    <scope>NUCLEOTIDE SEQUENCE [LARGE SCALE GENOMIC DNA]</scope>
    <source>
        <strain evidence="2">cv. BTx623</strain>
    </source>
</reference>
<sequence>MAYMHTTNSHSSFHFLTYKTSSPHLLSSLNSILSLTHFNSHQVHAPMQQTHSYIYLLLSPSRHHQRRSTLISSPPSIRWAPFSSPFPMEAVPTPSPSPPSKPKEKHVCSSVLPLHISFRCRIHGILRMVLCVPWRSLRCVCRHLSEPAVESYQPPLPLLLYMT</sequence>
<dbReference type="Proteomes" id="UP000000768">
    <property type="component" value="Chromosome 10"/>
</dbReference>
<name>A0A1W0VSK5_SORBI</name>
<proteinExistence type="predicted"/>
<reference evidence="2" key="3">
    <citation type="journal article" date="2018" name="Plant J.">
        <title>The Sorghum bicolor reference genome: improved assembly, gene annotations, a transcriptome atlas, and signatures of genome organization.</title>
        <authorList>
            <person name="McCormick R.F."/>
            <person name="Truong S.K."/>
            <person name="Sreedasyam A."/>
            <person name="Jenkins J."/>
            <person name="Shu S."/>
            <person name="Sims D."/>
            <person name="Kennedy M."/>
            <person name="Amirebrahimi M."/>
            <person name="Weers B.D."/>
            <person name="McKinley B."/>
            <person name="Mattison A."/>
            <person name="Morishige D.T."/>
            <person name="Grimwood J."/>
            <person name="Schmutz J."/>
            <person name="Mullet J.E."/>
        </authorList>
    </citation>
    <scope>NUCLEOTIDE SEQUENCE [LARGE SCALE GENOMIC DNA]</scope>
    <source>
        <strain evidence="2">cv. BTx623</strain>
    </source>
</reference>
<dbReference type="Gramene" id="OQU76261">
    <property type="protein sequence ID" value="OQU76261"/>
    <property type="gene ID" value="SORBI_3010G121401"/>
</dbReference>
<accession>A0A1W0VSK5</accession>
<dbReference type="EMBL" id="CM000769">
    <property type="protein sequence ID" value="OQU76261.1"/>
    <property type="molecule type" value="Genomic_DNA"/>
</dbReference>
<dbReference type="AlphaFoldDB" id="A0A1W0VSK5"/>
<dbReference type="Gramene" id="OQU76258">
    <property type="protein sequence ID" value="OQU76258"/>
    <property type="gene ID" value="SORBI_3010G121401"/>
</dbReference>
<reference evidence="1" key="2">
    <citation type="submission" date="2017-02" db="EMBL/GenBank/DDBJ databases">
        <title>WGS assembly of Sorghum bicolor.</title>
        <authorList>
            <person name="Paterson A."/>
            <person name="Mullet J."/>
            <person name="Bowers J."/>
            <person name="Bruggmann R."/>
            <person name="Dubchak I."/>
            <person name="Grimwood J."/>
            <person name="Gundlach H."/>
            <person name="Haberer G."/>
            <person name="Hellsten U."/>
            <person name="Mitros T."/>
            <person name="Poliakov A."/>
            <person name="Schmutz J."/>
            <person name="Spannagl M."/>
            <person name="Tang H."/>
            <person name="Wang X."/>
            <person name="Wicker T."/>
            <person name="Bharti A."/>
            <person name="Chapman J."/>
            <person name="Feltus F."/>
            <person name="Gowik U."/>
            <person name="Grigoriev I."/>
            <person name="Lyons E."/>
            <person name="Maher C."/>
            <person name="Martis M."/>
            <person name="Narechania A."/>
            <person name="Otillar R."/>
            <person name="Penning B."/>
            <person name="Salamov A."/>
            <person name="Wang Y."/>
            <person name="Zhang L."/>
            <person name="Carpita N."/>
            <person name="Freeling M."/>
            <person name="Gingle A."/>
            <person name="Hash C."/>
            <person name="Keller B."/>
            <person name="Klein P."/>
            <person name="Kresovich S."/>
            <person name="Mccann M."/>
            <person name="Ming R."/>
            <person name="Peterson D."/>
            <person name="Rahman M."/>
            <person name="Ware D."/>
            <person name="Westhoff P."/>
            <person name="Mayer K."/>
            <person name="Messing J."/>
            <person name="Sims D."/>
            <person name="Jenkins J."/>
            <person name="Shu S."/>
            <person name="Rokhsar D."/>
        </authorList>
    </citation>
    <scope>NUCLEOTIDE SEQUENCE</scope>
</reference>
<dbReference type="InParanoid" id="A0A1W0VSK5"/>
<organism evidence="1 2">
    <name type="scientific">Sorghum bicolor</name>
    <name type="common">Sorghum</name>
    <name type="synonym">Sorghum vulgare</name>
    <dbReference type="NCBI Taxonomy" id="4558"/>
    <lineage>
        <taxon>Eukaryota</taxon>
        <taxon>Viridiplantae</taxon>
        <taxon>Streptophyta</taxon>
        <taxon>Embryophyta</taxon>
        <taxon>Tracheophyta</taxon>
        <taxon>Spermatophyta</taxon>
        <taxon>Magnoliopsida</taxon>
        <taxon>Liliopsida</taxon>
        <taxon>Poales</taxon>
        <taxon>Poaceae</taxon>
        <taxon>PACMAD clade</taxon>
        <taxon>Panicoideae</taxon>
        <taxon>Andropogonodae</taxon>
        <taxon>Andropogoneae</taxon>
        <taxon>Sorghinae</taxon>
        <taxon>Sorghum</taxon>
    </lineage>
</organism>
<dbReference type="EMBL" id="CM000769">
    <property type="protein sequence ID" value="OQU76258.1"/>
    <property type="molecule type" value="Genomic_DNA"/>
</dbReference>
<keyword evidence="2" id="KW-1185">Reference proteome</keyword>
<dbReference type="ExpressionAtlas" id="A0A1W0VSK5">
    <property type="expression patterns" value="baseline"/>
</dbReference>
<protein>
    <submittedName>
        <fullName evidence="1">Uncharacterized protein</fullName>
    </submittedName>
</protein>
<gene>
    <name evidence="1" type="ORF">SORBI_3010G121401</name>
</gene>
<evidence type="ECO:0000313" key="1">
    <source>
        <dbReference type="EMBL" id="OQU76258.1"/>
    </source>
</evidence>
<evidence type="ECO:0000313" key="2">
    <source>
        <dbReference type="Proteomes" id="UP000000768"/>
    </source>
</evidence>